<feature type="region of interest" description="Disordered" evidence="1">
    <location>
        <begin position="1010"/>
        <end position="1032"/>
    </location>
</feature>
<evidence type="ECO:0000313" key="3">
    <source>
        <dbReference type="Proteomes" id="UP000800200"/>
    </source>
</evidence>
<feature type="region of interest" description="Disordered" evidence="1">
    <location>
        <begin position="972"/>
        <end position="991"/>
    </location>
</feature>
<proteinExistence type="predicted"/>
<dbReference type="EMBL" id="ML994613">
    <property type="protein sequence ID" value="KAF2193834.1"/>
    <property type="molecule type" value="Genomic_DNA"/>
</dbReference>
<feature type="compositionally biased region" description="Polar residues" evidence="1">
    <location>
        <begin position="241"/>
        <end position="250"/>
    </location>
</feature>
<accession>A0A6A6EQI6</accession>
<feature type="compositionally biased region" description="Acidic residues" evidence="1">
    <location>
        <begin position="758"/>
        <end position="774"/>
    </location>
</feature>
<protein>
    <submittedName>
        <fullName evidence="2">Uncharacterized protein</fullName>
    </submittedName>
</protein>
<feature type="compositionally biased region" description="Polar residues" evidence="1">
    <location>
        <begin position="464"/>
        <end position="476"/>
    </location>
</feature>
<feature type="compositionally biased region" description="Polar residues" evidence="1">
    <location>
        <begin position="50"/>
        <end position="82"/>
    </location>
</feature>
<dbReference type="SMART" id="SM00384">
    <property type="entry name" value="AT_hook"/>
    <property type="match status" value="2"/>
</dbReference>
<feature type="compositionally biased region" description="Basic and acidic residues" evidence="1">
    <location>
        <begin position="711"/>
        <end position="722"/>
    </location>
</feature>
<evidence type="ECO:0000256" key="1">
    <source>
        <dbReference type="SAM" id="MobiDB-lite"/>
    </source>
</evidence>
<feature type="compositionally biased region" description="Low complexity" evidence="1">
    <location>
        <begin position="381"/>
        <end position="395"/>
    </location>
</feature>
<name>A0A6A6EQI6_9PEZI</name>
<feature type="compositionally biased region" description="Polar residues" evidence="1">
    <location>
        <begin position="880"/>
        <end position="890"/>
    </location>
</feature>
<sequence>MAPGVRADMSTDDLDRSYPESSPDPLAVSLNENRVKSRRKSTRPQKEPLASSSPNKQSRKPNVSEQTVELSSPSKSMVMNTGRSGGASPWRIKVTVEAEPGSGTSDDENMKSPSVKRMMRTKTTTVPLKDADASSPVKRRGRPRKSDGPTERKTRRSGTPVRRRSKTRRSSNGATDTSAVNLYTDSAAAQPKKRRGRPRKSIQPEPEDEETLVVSSGEPKEQIQVPVIPTALADPQEMPNLRSQPNQQLPPTIKVQSEYVDYEEPISFTPKNTELSRRIRSRKGTPAAKGKVLLEETFSDEELGINTPFGTDEEAQVLESQKPIPASPADTPQKDAPSTEEQEIDVEDDVNGVTTCDFDEGPTRMPDDTTVLESENFSMVSVDSLPSSRGLSSPLNDENGISPAANRSQSNIDQSCLQVPSAASRRTRSSPQVSAKFPQMPSSAGTAPSHIPSSPPVIPRREQTPSVESRSLSNPPTIEAAQFPPQKTETPKLARVVKAGIALQGVLDPARTTPTEQSSEEALERQKGRLDDLFRGFSDGTRRELQAGLRLGEQLARQSQERELSEESSPAPSSPSRPPVSCASRDDIFYPSAKHRKSRLLTPEDQDHYVLSLPPPPTEDANVKYPSLKVSDPETQLVSPARSESEMSWQVDTPPVGPGSSGSRHLLMARDEEGDEIHGTEIVVVRDEIEQEDYSDIWQEEASRSSDLPSDEVHAAEPESERTPQLQDLFANDGSLIKPARSKIPKTWRRKSSSDFNYSDEAEEPQQEAESPGEMEEHPPKTVNKGKVKVMQPAVMEEQDEDNSSESSDDIGMFFQENLPNVFKKKGSSELKARKSEKLDLSLLMGEEDSLLPESSPIVKTPKVAQPNPFKNTPPRFAALQTSPHRSSPLRQELRASDPEESFDETVKASYLLPSSPFHTQAEDSVASDALQFCQEMEGQTDSSIRYLREEADAHANAYEPRDRTLHEIEEVTEPSQSQQSTVMASSPSQGIEDSILARKRDYSPLFGRAGPSAPKLAPHLASKRPPRPVVKPIEKPIEKPVIPITPPVEDAPKAQSTGLFSRLTSSLWSVLGTPTTPPPHPITAQFDPLPKVEPWTKTHYKTLDTLYQLCKKHPALFDPSTSGASNANNALLAHFLSQQKNNVVGAKFSSWGYNVQMNEITIMIAAVFMQLLKLKDIAEYEKVSGKKIEMGDCNPGEPGTEIDGLCVIMRLASVIMGEKLRKDEKKGRVNTREGGMVIEWPN</sequence>
<feature type="region of interest" description="Disordered" evidence="1">
    <location>
        <begin position="850"/>
        <end position="903"/>
    </location>
</feature>
<gene>
    <name evidence="2" type="ORF">K469DRAFT_712671</name>
</gene>
<reference evidence="2" key="1">
    <citation type="journal article" date="2020" name="Stud. Mycol.">
        <title>101 Dothideomycetes genomes: a test case for predicting lifestyles and emergence of pathogens.</title>
        <authorList>
            <person name="Haridas S."/>
            <person name="Albert R."/>
            <person name="Binder M."/>
            <person name="Bloem J."/>
            <person name="Labutti K."/>
            <person name="Salamov A."/>
            <person name="Andreopoulos B."/>
            <person name="Baker S."/>
            <person name="Barry K."/>
            <person name="Bills G."/>
            <person name="Bluhm B."/>
            <person name="Cannon C."/>
            <person name="Castanera R."/>
            <person name="Culley D."/>
            <person name="Daum C."/>
            <person name="Ezra D."/>
            <person name="Gonzalez J."/>
            <person name="Henrissat B."/>
            <person name="Kuo A."/>
            <person name="Liang C."/>
            <person name="Lipzen A."/>
            <person name="Lutzoni F."/>
            <person name="Magnuson J."/>
            <person name="Mondo S."/>
            <person name="Nolan M."/>
            <person name="Ohm R."/>
            <person name="Pangilinan J."/>
            <person name="Park H.-J."/>
            <person name="Ramirez L."/>
            <person name="Alfaro M."/>
            <person name="Sun H."/>
            <person name="Tritt A."/>
            <person name="Yoshinaga Y."/>
            <person name="Zwiers L.-H."/>
            <person name="Turgeon B."/>
            <person name="Goodwin S."/>
            <person name="Spatafora J."/>
            <person name="Crous P."/>
            <person name="Grigoriev I."/>
        </authorList>
    </citation>
    <scope>NUCLEOTIDE SEQUENCE</scope>
    <source>
        <strain evidence="2">CBS 207.26</strain>
    </source>
</reference>
<feature type="compositionally biased region" description="Basic residues" evidence="1">
    <location>
        <begin position="153"/>
        <end position="169"/>
    </location>
</feature>
<feature type="compositionally biased region" description="Basic residues" evidence="1">
    <location>
        <begin position="191"/>
        <end position="200"/>
    </location>
</feature>
<feature type="region of interest" description="Disordered" evidence="1">
    <location>
        <begin position="303"/>
        <end position="811"/>
    </location>
</feature>
<dbReference type="InterPro" id="IPR017956">
    <property type="entry name" value="AT_hook_DNA-bd_motif"/>
</dbReference>
<keyword evidence="3" id="KW-1185">Reference proteome</keyword>
<dbReference type="OrthoDB" id="3946221at2759"/>
<feature type="compositionally biased region" description="Basic and acidic residues" evidence="1">
    <location>
        <begin position="522"/>
        <end position="545"/>
    </location>
</feature>
<feature type="compositionally biased region" description="Acidic residues" evidence="1">
    <location>
        <begin position="338"/>
        <end position="350"/>
    </location>
</feature>
<feature type="compositionally biased region" description="Basic residues" evidence="1">
    <location>
        <begin position="740"/>
        <end position="751"/>
    </location>
</feature>
<dbReference type="Proteomes" id="UP000800200">
    <property type="component" value="Unassembled WGS sequence"/>
</dbReference>
<feature type="compositionally biased region" description="Basic and acidic residues" evidence="1">
    <location>
        <begin position="668"/>
        <end position="688"/>
    </location>
</feature>
<dbReference type="AlphaFoldDB" id="A0A6A6EQI6"/>
<evidence type="ECO:0000313" key="2">
    <source>
        <dbReference type="EMBL" id="KAF2193834.1"/>
    </source>
</evidence>
<feature type="compositionally biased region" description="Polar residues" evidence="1">
    <location>
        <begin position="405"/>
        <end position="418"/>
    </location>
</feature>
<feature type="compositionally biased region" description="Acidic residues" evidence="1">
    <location>
        <begin position="689"/>
        <end position="699"/>
    </location>
</feature>
<feature type="compositionally biased region" description="Acidic residues" evidence="1">
    <location>
        <begin position="797"/>
        <end position="809"/>
    </location>
</feature>
<organism evidence="2 3">
    <name type="scientific">Zopfia rhizophila CBS 207.26</name>
    <dbReference type="NCBI Taxonomy" id="1314779"/>
    <lineage>
        <taxon>Eukaryota</taxon>
        <taxon>Fungi</taxon>
        <taxon>Dikarya</taxon>
        <taxon>Ascomycota</taxon>
        <taxon>Pezizomycotina</taxon>
        <taxon>Dothideomycetes</taxon>
        <taxon>Dothideomycetes incertae sedis</taxon>
        <taxon>Zopfiaceae</taxon>
        <taxon>Zopfia</taxon>
    </lineage>
</organism>
<feature type="region of interest" description="Disordered" evidence="1">
    <location>
        <begin position="1"/>
        <end position="251"/>
    </location>
</feature>
<feature type="compositionally biased region" description="Polar residues" evidence="1">
    <location>
        <begin position="974"/>
        <end position="991"/>
    </location>
</feature>
<dbReference type="GO" id="GO:0003677">
    <property type="term" value="F:DNA binding"/>
    <property type="evidence" value="ECO:0007669"/>
    <property type="project" value="InterPro"/>
</dbReference>
<feature type="compositionally biased region" description="Polar residues" evidence="1">
    <location>
        <begin position="170"/>
        <end position="184"/>
    </location>
</feature>